<feature type="compositionally biased region" description="Basic and acidic residues" evidence="1">
    <location>
        <begin position="123"/>
        <end position="135"/>
    </location>
</feature>
<dbReference type="InterPro" id="IPR010127">
    <property type="entry name" value="Phasin_subfam-1"/>
</dbReference>
<dbReference type="AlphaFoldDB" id="A0A239HG20"/>
<dbReference type="NCBIfam" id="TIGR01841">
    <property type="entry name" value="phasin"/>
    <property type="match status" value="1"/>
</dbReference>
<evidence type="ECO:0000256" key="1">
    <source>
        <dbReference type="SAM" id="MobiDB-lite"/>
    </source>
</evidence>
<proteinExistence type="predicted"/>
<keyword evidence="4" id="KW-1185">Reference proteome</keyword>
<evidence type="ECO:0000313" key="3">
    <source>
        <dbReference type="EMBL" id="SNS79783.1"/>
    </source>
</evidence>
<name>A0A239HG20_9BURK</name>
<dbReference type="Pfam" id="PF09361">
    <property type="entry name" value="Phasin_2"/>
    <property type="match status" value="1"/>
</dbReference>
<dbReference type="Proteomes" id="UP000198284">
    <property type="component" value="Unassembled WGS sequence"/>
</dbReference>
<sequence>MLRFSQPVTPAILAHIDAQYSFLKDFSEKLFDTAQKVNELNIQAASSVLEESLSNTQQVICAKNPYEALSIAAGHAQPTAEKMRAYQQHLTNIAARMQAALAQTAESHVPETSRTAAAMADDVERRAAEEAERTRQRQRAAMEAATAPSQQAPQQPQQAQPAQRAAESKSSASPRAGT</sequence>
<organism evidence="3 4">
    <name type="scientific">Noviherbaspirillum humi</name>
    <dbReference type="NCBI Taxonomy" id="1688639"/>
    <lineage>
        <taxon>Bacteria</taxon>
        <taxon>Pseudomonadati</taxon>
        <taxon>Pseudomonadota</taxon>
        <taxon>Betaproteobacteria</taxon>
        <taxon>Burkholderiales</taxon>
        <taxon>Oxalobacteraceae</taxon>
        <taxon>Noviherbaspirillum</taxon>
    </lineage>
</organism>
<feature type="compositionally biased region" description="Polar residues" evidence="1">
    <location>
        <begin position="168"/>
        <end position="178"/>
    </location>
</feature>
<feature type="region of interest" description="Disordered" evidence="1">
    <location>
        <begin position="123"/>
        <end position="178"/>
    </location>
</feature>
<protein>
    <submittedName>
        <fullName evidence="3">Phasin family protein</fullName>
    </submittedName>
</protein>
<dbReference type="InterPro" id="IPR018968">
    <property type="entry name" value="Phasin"/>
</dbReference>
<dbReference type="EMBL" id="FZOT01000006">
    <property type="protein sequence ID" value="SNS79783.1"/>
    <property type="molecule type" value="Genomic_DNA"/>
</dbReference>
<reference evidence="3 4" key="1">
    <citation type="submission" date="2017-06" db="EMBL/GenBank/DDBJ databases">
        <authorList>
            <person name="Kim H.J."/>
            <person name="Triplett B.A."/>
        </authorList>
    </citation>
    <scope>NUCLEOTIDE SEQUENCE [LARGE SCALE GENOMIC DNA]</scope>
    <source>
        <strain evidence="3 4">U15</strain>
    </source>
</reference>
<feature type="domain" description="Phasin" evidence="2">
    <location>
        <begin position="17"/>
        <end position="109"/>
    </location>
</feature>
<gene>
    <name evidence="3" type="ORF">SAMN06265795_106221</name>
</gene>
<evidence type="ECO:0000259" key="2">
    <source>
        <dbReference type="Pfam" id="PF09361"/>
    </source>
</evidence>
<evidence type="ECO:0000313" key="4">
    <source>
        <dbReference type="Proteomes" id="UP000198284"/>
    </source>
</evidence>
<accession>A0A239HG20</accession>
<feature type="compositionally biased region" description="Low complexity" evidence="1">
    <location>
        <begin position="139"/>
        <end position="165"/>
    </location>
</feature>